<dbReference type="GeneID" id="111433956"/>
<dbReference type="PANTHER" id="PTHR38020">
    <property type="entry name" value="UROPORPHYRINOGEN-III SYNTHASE"/>
    <property type="match status" value="1"/>
</dbReference>
<dbReference type="UniPathway" id="UPA00251">
    <property type="reaction ID" value="UER00320"/>
</dbReference>
<keyword evidence="3" id="KW-1185">Reference proteome</keyword>
<name>A0A6J1EGG3_CUCMO</name>
<dbReference type="Proteomes" id="UP000504609">
    <property type="component" value="Unplaced"/>
</dbReference>
<feature type="compositionally biased region" description="Polar residues" evidence="1">
    <location>
        <begin position="17"/>
        <end position="31"/>
    </location>
</feature>
<proteinExistence type="predicted"/>
<dbReference type="GO" id="GO:0004852">
    <property type="term" value="F:uroporphyrinogen-III synthase activity"/>
    <property type="evidence" value="ECO:0007669"/>
    <property type="project" value="InterPro"/>
</dbReference>
<feature type="region of interest" description="Disordered" evidence="1">
    <location>
        <begin position="1"/>
        <end position="31"/>
    </location>
</feature>
<dbReference type="GO" id="GO:0006782">
    <property type="term" value="P:protoporphyrinogen IX biosynthetic process"/>
    <property type="evidence" value="ECO:0007669"/>
    <property type="project" value="UniProtKB-UniPathway"/>
</dbReference>
<dbReference type="RefSeq" id="XP_022926996.1">
    <property type="nucleotide sequence ID" value="XM_023071228.1"/>
</dbReference>
<dbReference type="CDD" id="cd06578">
    <property type="entry name" value="HemD"/>
    <property type="match status" value="1"/>
</dbReference>
<sequence length="311" mass="33496">MSTGAAHPSPIRHLNPLASSPSPAISTNSPSRTVAFTTPQNYAGSLSNLLSLKGFDPLWCPTVTVHPTPLAIKSHLLPPNLHFYSAVAFTSRSGITALLDAATEIDEPLLSPQGDTFLIAALGKDSELLDHGVFSKFCPNASRIRVVVPKIASPSGLVEALGIGNHRRVLCPVPRVVGLNEPPVVPNFLRDLAASGWVPVRVDAYETRWVGPECARKLAERGEDEKLDAIVFTSTGEVEGLLKSLRALGLKWEMMRKKWPEMVLAAHGPVTAAGAERLGVKIDLVSSKFDSFNGVVDALHSRWQSLEQNPE</sequence>
<dbReference type="PANTHER" id="PTHR38020:SF1">
    <property type="entry name" value="UROPORPHYRINOGEN-III SYNTHASE"/>
    <property type="match status" value="1"/>
</dbReference>
<evidence type="ECO:0000259" key="2">
    <source>
        <dbReference type="Pfam" id="PF02602"/>
    </source>
</evidence>
<dbReference type="InterPro" id="IPR003754">
    <property type="entry name" value="4pyrrol_synth_uPrphyn_synth"/>
</dbReference>
<dbReference type="Gene3D" id="3.40.50.10090">
    <property type="match status" value="2"/>
</dbReference>
<accession>A0A6J1EGG3</accession>
<reference evidence="4" key="1">
    <citation type="submission" date="2025-08" db="UniProtKB">
        <authorList>
            <consortium name="RefSeq"/>
        </authorList>
    </citation>
    <scope>IDENTIFICATION</scope>
    <source>
        <tissue evidence="4">Young leaves</tissue>
    </source>
</reference>
<evidence type="ECO:0000313" key="3">
    <source>
        <dbReference type="Proteomes" id="UP000504609"/>
    </source>
</evidence>
<evidence type="ECO:0000313" key="4">
    <source>
        <dbReference type="RefSeq" id="XP_022926996.1"/>
    </source>
</evidence>
<feature type="domain" description="Tetrapyrrole biosynthesis uroporphyrinogen III synthase" evidence="2">
    <location>
        <begin position="46"/>
        <end position="290"/>
    </location>
</feature>
<dbReference type="InterPro" id="IPR036108">
    <property type="entry name" value="4pyrrol_syn_uPrphyn_synt_sf"/>
</dbReference>
<dbReference type="SUPFAM" id="SSF69618">
    <property type="entry name" value="HemD-like"/>
    <property type="match status" value="1"/>
</dbReference>
<dbReference type="AlphaFoldDB" id="A0A6J1EGG3"/>
<protein>
    <submittedName>
        <fullName evidence="4">Uncharacterized protein LOC111433956</fullName>
    </submittedName>
</protein>
<evidence type="ECO:0000256" key="1">
    <source>
        <dbReference type="SAM" id="MobiDB-lite"/>
    </source>
</evidence>
<dbReference type="KEGG" id="cmos:111433956"/>
<organism evidence="3 4">
    <name type="scientific">Cucurbita moschata</name>
    <name type="common">Winter crookneck squash</name>
    <name type="synonym">Cucurbita pepo var. moschata</name>
    <dbReference type="NCBI Taxonomy" id="3662"/>
    <lineage>
        <taxon>Eukaryota</taxon>
        <taxon>Viridiplantae</taxon>
        <taxon>Streptophyta</taxon>
        <taxon>Embryophyta</taxon>
        <taxon>Tracheophyta</taxon>
        <taxon>Spermatophyta</taxon>
        <taxon>Magnoliopsida</taxon>
        <taxon>eudicotyledons</taxon>
        <taxon>Gunneridae</taxon>
        <taxon>Pentapetalae</taxon>
        <taxon>rosids</taxon>
        <taxon>fabids</taxon>
        <taxon>Cucurbitales</taxon>
        <taxon>Cucurbitaceae</taxon>
        <taxon>Cucurbiteae</taxon>
        <taxon>Cucurbita</taxon>
    </lineage>
</organism>
<gene>
    <name evidence="4" type="primary">LOC111433956</name>
</gene>
<dbReference type="Pfam" id="PF02602">
    <property type="entry name" value="HEM4"/>
    <property type="match status" value="1"/>
</dbReference>